<sequence length="327" mass="34030">MGKVAADFQKIVQEGPSSKGRERKKNEALAAKIFGKNDRRQSAPLKTTTGGSLASRAGVKKRVSSVARLPAGDINGEWIHDLHGSRSTPDLRAAAQNQPKPNSLAARLHAPGTRAPSGPAAQAGGRNARAAKVANAFSRSLNTPAAVPQMNIQNAPAAPRGLTIRGLAGPYAVMAQNFAPGTTAADIESAMTPVGGLVQSCKIIKTHPLVIAEIVFESREGAELAIATFNNQTADGRILHVYMKPGGGPSIPTGPRNSGLRHQEARPGNNTVVIDGSLGFDDGMDTSDTGYSDGSGSAKGLYSDRLVSNGNSNRRGRGFSSRGRNGR</sequence>
<feature type="domain" description="RRM" evidence="2">
    <location>
        <begin position="176"/>
        <end position="239"/>
    </location>
</feature>
<protein>
    <submittedName>
        <fullName evidence="3">Pentatricopeptide repeat protein</fullName>
    </submittedName>
</protein>
<keyword evidence="4" id="KW-1185">Reference proteome</keyword>
<dbReference type="RefSeq" id="XP_066700716.1">
    <property type="nucleotide sequence ID" value="XM_066844604.1"/>
</dbReference>
<dbReference type="InterPro" id="IPR035979">
    <property type="entry name" value="RBD_domain_sf"/>
</dbReference>
<evidence type="ECO:0000259" key="2">
    <source>
        <dbReference type="Pfam" id="PF00076"/>
    </source>
</evidence>
<feature type="region of interest" description="Disordered" evidence="1">
    <location>
        <begin position="246"/>
        <end position="327"/>
    </location>
</feature>
<reference evidence="3 4" key="1">
    <citation type="submission" date="2023-01" db="EMBL/GenBank/DDBJ databases">
        <title>Analysis of 21 Apiospora genomes using comparative genomics revels a genus with tremendous synthesis potential of carbohydrate active enzymes and secondary metabolites.</title>
        <authorList>
            <person name="Sorensen T."/>
        </authorList>
    </citation>
    <scope>NUCLEOTIDE SEQUENCE [LARGE SCALE GENOMIC DNA]</scope>
    <source>
        <strain evidence="3 4">CBS 24483</strain>
    </source>
</reference>
<organism evidence="3 4">
    <name type="scientific">Apiospora aurea</name>
    <dbReference type="NCBI Taxonomy" id="335848"/>
    <lineage>
        <taxon>Eukaryota</taxon>
        <taxon>Fungi</taxon>
        <taxon>Dikarya</taxon>
        <taxon>Ascomycota</taxon>
        <taxon>Pezizomycotina</taxon>
        <taxon>Sordariomycetes</taxon>
        <taxon>Xylariomycetidae</taxon>
        <taxon>Amphisphaeriales</taxon>
        <taxon>Apiosporaceae</taxon>
        <taxon>Apiospora</taxon>
    </lineage>
</organism>
<dbReference type="EMBL" id="JAQQWE010000005">
    <property type="protein sequence ID" value="KAK7952654.1"/>
    <property type="molecule type" value="Genomic_DNA"/>
</dbReference>
<dbReference type="InterPro" id="IPR000504">
    <property type="entry name" value="RRM_dom"/>
</dbReference>
<dbReference type="GeneID" id="92077666"/>
<gene>
    <name evidence="3" type="ORF">PG986_008382</name>
</gene>
<name>A0ABR1QF87_9PEZI</name>
<evidence type="ECO:0000313" key="3">
    <source>
        <dbReference type="EMBL" id="KAK7952654.1"/>
    </source>
</evidence>
<accession>A0ABR1QF87</accession>
<evidence type="ECO:0000313" key="4">
    <source>
        <dbReference type="Proteomes" id="UP001391051"/>
    </source>
</evidence>
<comment type="caution">
    <text evidence="3">The sequence shown here is derived from an EMBL/GenBank/DDBJ whole genome shotgun (WGS) entry which is preliminary data.</text>
</comment>
<dbReference type="Pfam" id="PF00076">
    <property type="entry name" value="RRM_1"/>
    <property type="match status" value="1"/>
</dbReference>
<evidence type="ECO:0000256" key="1">
    <source>
        <dbReference type="SAM" id="MobiDB-lite"/>
    </source>
</evidence>
<feature type="compositionally biased region" description="Low complexity" evidence="1">
    <location>
        <begin position="286"/>
        <end position="296"/>
    </location>
</feature>
<dbReference type="Proteomes" id="UP001391051">
    <property type="component" value="Unassembled WGS sequence"/>
</dbReference>
<dbReference type="SUPFAM" id="SSF54928">
    <property type="entry name" value="RNA-binding domain, RBD"/>
    <property type="match status" value="1"/>
</dbReference>
<feature type="region of interest" description="Disordered" evidence="1">
    <location>
        <begin position="1"/>
        <end position="56"/>
    </location>
</feature>
<dbReference type="Gene3D" id="3.30.70.330">
    <property type="match status" value="1"/>
</dbReference>
<feature type="region of interest" description="Disordered" evidence="1">
    <location>
        <begin position="83"/>
        <end position="126"/>
    </location>
</feature>
<feature type="compositionally biased region" description="Low complexity" evidence="1">
    <location>
        <begin position="308"/>
        <end position="327"/>
    </location>
</feature>
<dbReference type="CDD" id="cd00590">
    <property type="entry name" value="RRM_SF"/>
    <property type="match status" value="1"/>
</dbReference>
<proteinExistence type="predicted"/>
<dbReference type="InterPro" id="IPR012677">
    <property type="entry name" value="Nucleotide-bd_a/b_plait_sf"/>
</dbReference>